<dbReference type="Gene3D" id="2.60.120.1540">
    <property type="match status" value="1"/>
</dbReference>
<dbReference type="SUPFAM" id="SSF48239">
    <property type="entry name" value="Terpenoid cyclases/Protein prenyltransferases"/>
    <property type="match status" value="1"/>
</dbReference>
<dbReference type="OrthoDB" id="6359008at2759"/>
<dbReference type="SUPFAM" id="SSF47686">
    <property type="entry name" value="Anaphylotoxins (complement system)"/>
    <property type="match status" value="1"/>
</dbReference>
<dbReference type="SMART" id="SM01361">
    <property type="entry name" value="A2M_recep"/>
    <property type="match status" value="1"/>
</dbReference>
<comment type="caution">
    <text evidence="5">The sequence shown here is derived from an EMBL/GenBank/DDBJ whole genome shotgun (WGS) entry which is preliminary data.</text>
</comment>
<dbReference type="Gene3D" id="2.60.40.1930">
    <property type="match status" value="3"/>
</dbReference>
<evidence type="ECO:0000256" key="3">
    <source>
        <dbReference type="ARBA" id="ARBA00023157"/>
    </source>
</evidence>
<organism evidence="5 6">
    <name type="scientific">Leptotrombidium deliense</name>
    <dbReference type="NCBI Taxonomy" id="299467"/>
    <lineage>
        <taxon>Eukaryota</taxon>
        <taxon>Metazoa</taxon>
        <taxon>Ecdysozoa</taxon>
        <taxon>Arthropoda</taxon>
        <taxon>Chelicerata</taxon>
        <taxon>Arachnida</taxon>
        <taxon>Acari</taxon>
        <taxon>Acariformes</taxon>
        <taxon>Trombidiformes</taxon>
        <taxon>Prostigmata</taxon>
        <taxon>Anystina</taxon>
        <taxon>Parasitengona</taxon>
        <taxon>Trombiculoidea</taxon>
        <taxon>Trombiculidae</taxon>
        <taxon>Leptotrombidium</taxon>
    </lineage>
</organism>
<dbReference type="SUPFAM" id="SSF49410">
    <property type="entry name" value="Alpha-macroglobulin receptor domain"/>
    <property type="match status" value="1"/>
</dbReference>
<dbReference type="SMART" id="SM01359">
    <property type="entry name" value="A2M_N_2"/>
    <property type="match status" value="1"/>
</dbReference>
<dbReference type="InterPro" id="IPR011626">
    <property type="entry name" value="Alpha-macroglobulin_TED"/>
</dbReference>
<dbReference type="InterPro" id="IPR050473">
    <property type="entry name" value="A2M/Complement_sys"/>
</dbReference>
<dbReference type="SMART" id="SM01419">
    <property type="entry name" value="Thiol-ester_cl"/>
    <property type="match status" value="1"/>
</dbReference>
<dbReference type="PANTHER" id="PTHR11412:SF166">
    <property type="entry name" value="NTR DOMAIN-CONTAINING PROTEIN"/>
    <property type="match status" value="1"/>
</dbReference>
<dbReference type="VEuPathDB" id="VectorBase:LDEU002015"/>
<keyword evidence="6" id="KW-1185">Reference proteome</keyword>
<dbReference type="Pfam" id="PF07677">
    <property type="entry name" value="A2M_recep"/>
    <property type="match status" value="1"/>
</dbReference>
<dbReference type="InterPro" id="IPR036595">
    <property type="entry name" value="A-macroglobulin_rcpt-bd_sf"/>
</dbReference>
<dbReference type="InterPro" id="IPR013783">
    <property type="entry name" value="Ig-like_fold"/>
</dbReference>
<evidence type="ECO:0000256" key="2">
    <source>
        <dbReference type="ARBA" id="ARBA00022525"/>
    </source>
</evidence>
<dbReference type="Gene3D" id="2.60.40.1940">
    <property type="match status" value="1"/>
</dbReference>
<dbReference type="EMBL" id="NCKV01000674">
    <property type="protein sequence ID" value="RWS30025.1"/>
    <property type="molecule type" value="Genomic_DNA"/>
</dbReference>
<keyword evidence="3" id="KW-1015">Disulfide bond</keyword>
<feature type="domain" description="Anaphylatoxin-like" evidence="4">
    <location>
        <begin position="578"/>
        <end position="619"/>
    </location>
</feature>
<reference evidence="5 6" key="1">
    <citation type="journal article" date="2018" name="Gigascience">
        <title>Genomes of trombidid mites reveal novel predicted allergens and laterally-transferred genes associated with secondary metabolism.</title>
        <authorList>
            <person name="Dong X."/>
            <person name="Chaisiri K."/>
            <person name="Xia D."/>
            <person name="Armstrong S.D."/>
            <person name="Fang Y."/>
            <person name="Donnelly M.J."/>
            <person name="Kadowaki T."/>
            <person name="McGarry J.W."/>
            <person name="Darby A.C."/>
            <person name="Makepeace B.L."/>
        </authorList>
    </citation>
    <scope>NUCLEOTIDE SEQUENCE [LARGE SCALE GENOMIC DNA]</scope>
    <source>
        <strain evidence="5">UoL-UT</strain>
    </source>
</reference>
<sequence>MLKDAPMYGKAILMAMTSEEERTSMVRVHSDYGFTFLQTDKPIYTPNEKVRIRCIRLDEHLKSVHDTLKLKIKNPQNIAMQIVNYDQTRDGSKFFLDHEFQFPPSPMLGMWHVIVSYGQNLEFQKNVSFEVAEYVLPTFSVALESPKYISPSTTLVTGIAKAFYVYGKPVSGIITFKFGIKDMKTQKITMIGRTSVKNLVNGTAHYKFSSIEFQVFEWFPAIRNHRFVVEATVIEDATGKREKQTDDSCVFLEKPYTISFYNSYNDFKRFDSTLLNFQVLDPFDAPAKNIPVMIQIRSHDLVINKTTDQNGEVSLKVKPKYGDTKIVVEVVTKIAGVPDQEQTSAEHTMHLHQSPLAFVIIKNITNHTFNVGEIYSTEIVIEGATYLFQKIKVFVVSRGRITMLKEIEDGDKFELNIRSHMKPHVRILAVAFNNNYFIADSVRLSVSGDNCGLKVDYDTDRENKTVVEPGDLINFKVEGVSGDRVALLGVDEAVYALRDKNILTKRTVINELQQRDTGCGVGGGLDAFDVVLNTGLIAVGFKRNELGSHCKMFEKRRAKREAETDVLVRKYDGTEKNCCLLGMTDDKLRRNCTAKVKILRNYLSDKKHNKCHLAFMECCKAATNPKIESVIQSHTTGVTAAQPPQISHSQTFGKTNFIHIAYEDEYEKRTFVRHDFRETWLFDVLVMNGSQVKHSVNLPHSITTWNVNAMSVSRSRGLCMLDVPLRLVSFKPIFIQVNLPFSVVKSEQIEMTVTVFNYGEQRLSVIVYMYGVEDVCSEAEAGEKSDRRKVSLDPNSAKTVAFPLVPLKTGKFDIKVVSLSPYGSDIVLKTLNVIPQGVRVENDYTFQLDPKNSQSRRRRAVITDKFKDEIDENKGIQRSQLELTPNHLSPLVVPNSHECIISAIADRYGVTVKTALSDLTHLIRKPQGCGEQTILFMAPTLFTLKYLDSTNRLTADQKFRAVKFLSEGYQRELMFRKNDGSYSAFTSRPASVWLTAFVMKIFCQTYPSLPAAMDPSVIDTGTKWLLQKQQADGSWVETTPVVHQRIMGGVNGQIPMTAFVSIALHECKRIENIMDYSSDFVKPLKKAEQYLLGKQKEIANQNNALVMALTAYSLTFSDNPSSSLNATQSLKSVANLDDSRNQMFWRDTFNIETAGYALLAIIHSGSRNSLDAQAVANYLNAQRSFSGSFDSSQDTVVALEALWQFSSLQYRLAESKVSLVCNITSHSRRFKRSLRFGEDNALVMQQFRADAVNEVMEFVTQGSGVGLMSVKLRYNVLESPEKLCRFDIDIKVEEYKEPVIVNVDNNWSSFFNSFPNELIEDLGIERNSKVDSKRVTRSAKGFFNKLSQLWPYKSSKNSSSQLLSTTEGPPRSASGLVLVSSFESRVVGNGKGFNETVEDDSDMKIVNESNQPSQNESKFTLKLTVCTRFLGKSDSEMGIIDVGILSGYVPNKQDLEAIRLTANSAVSKYEITSRSVIFYLDSIPFSKPVCIEFKIVREVIVANMQAAIVKVYDYYQKGTFVYIASNYKRILFISLFTGHQCSQLYSPTRITEYLNTTCISDVCECAKREICPQKKQLYELGEIATVKMISARDKLKHLICSSKYDFVWTGRIVGNKSLNGYNLLRFRIDKPLKGGESRHNTQVLTVSQECFTEYLFAQKEFIIFGRSQDDESKYIDNNSILYNYGNDEISDERHANIKKLIVWIINLADKSGWKCAK</sequence>
<dbReference type="InterPro" id="IPR047565">
    <property type="entry name" value="Alpha-macroglob_thiol-ester_cl"/>
</dbReference>
<dbReference type="GO" id="GO:0005615">
    <property type="term" value="C:extracellular space"/>
    <property type="evidence" value="ECO:0007669"/>
    <property type="project" value="InterPro"/>
</dbReference>
<dbReference type="Gene3D" id="1.50.10.20">
    <property type="match status" value="1"/>
</dbReference>
<dbReference type="Pfam" id="PF01835">
    <property type="entry name" value="MG2"/>
    <property type="match status" value="1"/>
</dbReference>
<dbReference type="InterPro" id="IPR001599">
    <property type="entry name" value="Macroglobln_a2"/>
</dbReference>
<dbReference type="STRING" id="299467.A0A443SRD3"/>
<dbReference type="InterPro" id="IPR041555">
    <property type="entry name" value="MG3"/>
</dbReference>
<dbReference type="InterPro" id="IPR019742">
    <property type="entry name" value="MacrogloblnA2_CS"/>
</dbReference>
<comment type="subcellular location">
    <subcellularLocation>
        <location evidence="1">Secreted</location>
    </subcellularLocation>
</comment>
<dbReference type="Gene3D" id="2.40.50.120">
    <property type="match status" value="1"/>
</dbReference>
<dbReference type="PROSITE" id="PS00477">
    <property type="entry name" value="ALPHA_2_MACROGLOBULIN"/>
    <property type="match status" value="1"/>
</dbReference>
<dbReference type="Gene3D" id="2.60.40.690">
    <property type="entry name" value="Alpha-macroglobulin, receptor-binding domain"/>
    <property type="match status" value="1"/>
</dbReference>
<dbReference type="PANTHER" id="PTHR11412">
    <property type="entry name" value="MACROGLOBULIN / COMPLEMENT"/>
    <property type="match status" value="1"/>
</dbReference>
<accession>A0A443SRD3</accession>
<dbReference type="SMART" id="SM01360">
    <property type="entry name" value="A2M"/>
    <property type="match status" value="1"/>
</dbReference>
<dbReference type="InterPro" id="IPR011625">
    <property type="entry name" value="A2M_N_BRD"/>
</dbReference>
<protein>
    <submittedName>
        <fullName evidence="5">Complement component 3-1-like protein</fullName>
    </submittedName>
</protein>
<dbReference type="Pfam" id="PF17789">
    <property type="entry name" value="MG4"/>
    <property type="match status" value="1"/>
</dbReference>
<dbReference type="InterPro" id="IPR018081">
    <property type="entry name" value="Anaphylatoxin_comp_syst"/>
</dbReference>
<proteinExistence type="predicted"/>
<dbReference type="PROSITE" id="PS01178">
    <property type="entry name" value="ANAPHYLATOXIN_2"/>
    <property type="match status" value="1"/>
</dbReference>
<dbReference type="SUPFAM" id="SSF50242">
    <property type="entry name" value="TIMP-like"/>
    <property type="match status" value="1"/>
</dbReference>
<evidence type="ECO:0000259" key="4">
    <source>
        <dbReference type="PROSITE" id="PS01178"/>
    </source>
</evidence>
<evidence type="ECO:0000313" key="5">
    <source>
        <dbReference type="EMBL" id="RWS30025.1"/>
    </source>
</evidence>
<keyword evidence="2" id="KW-0964">Secreted</keyword>
<dbReference type="Pfam" id="PF07703">
    <property type="entry name" value="A2M_BRD"/>
    <property type="match status" value="1"/>
</dbReference>
<name>A0A443SRD3_9ACAR</name>
<dbReference type="CDD" id="cd02896">
    <property type="entry name" value="complement_C3_C4_C5"/>
    <property type="match status" value="1"/>
</dbReference>
<gene>
    <name evidence="5" type="ORF">B4U80_00556</name>
</gene>
<dbReference type="InterPro" id="IPR008993">
    <property type="entry name" value="TIMP-like_OB-fold"/>
</dbReference>
<dbReference type="InterPro" id="IPR040839">
    <property type="entry name" value="MG4"/>
</dbReference>
<dbReference type="Gene3D" id="2.20.130.20">
    <property type="match status" value="1"/>
</dbReference>
<dbReference type="InterPro" id="IPR008930">
    <property type="entry name" value="Terpenoid_cyclase/PrenylTrfase"/>
</dbReference>
<dbReference type="Gene3D" id="1.20.91.20">
    <property type="entry name" value="Anaphylotoxins (complement system)"/>
    <property type="match status" value="1"/>
</dbReference>
<dbReference type="Pfam" id="PF00207">
    <property type="entry name" value="A2M"/>
    <property type="match status" value="1"/>
</dbReference>
<dbReference type="InterPro" id="IPR002890">
    <property type="entry name" value="MG2"/>
</dbReference>
<dbReference type="Gene3D" id="6.20.50.160">
    <property type="match status" value="1"/>
</dbReference>
<dbReference type="Proteomes" id="UP000288716">
    <property type="component" value="Unassembled WGS sequence"/>
</dbReference>
<dbReference type="Pfam" id="PF07678">
    <property type="entry name" value="TED_complement"/>
    <property type="match status" value="1"/>
</dbReference>
<dbReference type="GO" id="GO:0004866">
    <property type="term" value="F:endopeptidase inhibitor activity"/>
    <property type="evidence" value="ECO:0007669"/>
    <property type="project" value="InterPro"/>
</dbReference>
<dbReference type="Gene3D" id="2.60.40.10">
    <property type="entry name" value="Immunoglobulins"/>
    <property type="match status" value="2"/>
</dbReference>
<dbReference type="InterPro" id="IPR000020">
    <property type="entry name" value="Anaphylatoxin/fibulin"/>
</dbReference>
<evidence type="ECO:0000256" key="1">
    <source>
        <dbReference type="ARBA" id="ARBA00004613"/>
    </source>
</evidence>
<dbReference type="Pfam" id="PF17791">
    <property type="entry name" value="MG3"/>
    <property type="match status" value="1"/>
</dbReference>
<dbReference type="InterPro" id="IPR009048">
    <property type="entry name" value="A-macroglobulin_rcpt-bd"/>
</dbReference>
<evidence type="ECO:0000313" key="6">
    <source>
        <dbReference type="Proteomes" id="UP000288716"/>
    </source>
</evidence>